<dbReference type="EMBL" id="FNUL01000004">
    <property type="protein sequence ID" value="SEF61622.1"/>
    <property type="molecule type" value="Genomic_DNA"/>
</dbReference>
<dbReference type="SUPFAM" id="SSF69593">
    <property type="entry name" value="Glycerol-3-phosphate (1)-acyltransferase"/>
    <property type="match status" value="1"/>
</dbReference>
<evidence type="ECO:0000313" key="4">
    <source>
        <dbReference type="Proteomes" id="UP000236726"/>
    </source>
</evidence>
<dbReference type="RefSeq" id="WP_103952467.1">
    <property type="nucleotide sequence ID" value="NZ_FNUL01000004.1"/>
</dbReference>
<feature type="transmembrane region" description="Helical" evidence="1">
    <location>
        <begin position="36"/>
        <end position="57"/>
    </location>
</feature>
<dbReference type="GO" id="GO:0016746">
    <property type="term" value="F:acyltransferase activity"/>
    <property type="evidence" value="ECO:0007669"/>
    <property type="project" value="UniProtKB-KW"/>
</dbReference>
<feature type="domain" description="Phospholipid/glycerol acyltransferase" evidence="2">
    <location>
        <begin position="72"/>
        <end position="194"/>
    </location>
</feature>
<organism evidence="3 4">
    <name type="scientific">Lachnospira multipara</name>
    <dbReference type="NCBI Taxonomy" id="28051"/>
    <lineage>
        <taxon>Bacteria</taxon>
        <taxon>Bacillati</taxon>
        <taxon>Bacillota</taxon>
        <taxon>Clostridia</taxon>
        <taxon>Lachnospirales</taxon>
        <taxon>Lachnospiraceae</taxon>
        <taxon>Lachnospira</taxon>
    </lineage>
</organism>
<dbReference type="CDD" id="cd07989">
    <property type="entry name" value="LPLAT_AGPAT-like"/>
    <property type="match status" value="1"/>
</dbReference>
<keyword evidence="3" id="KW-0012">Acyltransferase</keyword>
<evidence type="ECO:0000256" key="1">
    <source>
        <dbReference type="SAM" id="Phobius"/>
    </source>
</evidence>
<keyword evidence="1" id="KW-0472">Membrane</keyword>
<evidence type="ECO:0000259" key="2">
    <source>
        <dbReference type="Pfam" id="PF01553"/>
    </source>
</evidence>
<keyword evidence="3" id="KW-0808">Transferase</keyword>
<protein>
    <submittedName>
        <fullName evidence="3">Acyltransferase</fullName>
    </submittedName>
</protein>
<dbReference type="AlphaFoldDB" id="A0A1H5TFJ2"/>
<accession>A0A1H5TFJ2</accession>
<keyword evidence="1" id="KW-1133">Transmembrane helix</keyword>
<gene>
    <name evidence="3" type="ORF">SAMN05216537_104151</name>
</gene>
<dbReference type="Proteomes" id="UP000236726">
    <property type="component" value="Unassembled WGS sequence"/>
</dbReference>
<evidence type="ECO:0000313" key="3">
    <source>
        <dbReference type="EMBL" id="SEF61622.1"/>
    </source>
</evidence>
<proteinExistence type="predicted"/>
<dbReference type="InterPro" id="IPR002123">
    <property type="entry name" value="Plipid/glycerol_acylTrfase"/>
</dbReference>
<dbReference type="Pfam" id="PF01553">
    <property type="entry name" value="Acyltransferase"/>
    <property type="match status" value="1"/>
</dbReference>
<keyword evidence="1" id="KW-0812">Transmembrane</keyword>
<reference evidence="3 4" key="1">
    <citation type="submission" date="2016-10" db="EMBL/GenBank/DDBJ databases">
        <authorList>
            <person name="de Groot N.N."/>
        </authorList>
    </citation>
    <scope>NUCLEOTIDE SEQUENCE [LARGE SCALE GENOMIC DNA]</scope>
    <source>
        <strain evidence="3 4">D15d</strain>
    </source>
</reference>
<sequence>MRKTMYYTSYEDDLVDSTNQDYKLKDNYKWVHKNPFYVFFAWLLYIFLTIPVGLIYTKLILRVSYKNRKVLRKSKLKGYFLYSNHTQAFGDVVMPAIAALPKRIYTVVSPANFALPVIGRILTMIGALPTPDSIKGFKQFRAAYTRRIKMGHPVIIYPEAHLWPYYTKIRPFKDTSFRFPVELKTAAYVQTVTYQKRRFSDKAKITIYYDGPFYPDETLSTKEAQKKLHDEIYNTMLERAKNSNYEYYNYMPKNESDIRQGKGEQKAI</sequence>
<keyword evidence="4" id="KW-1185">Reference proteome</keyword>
<name>A0A1H5TFJ2_9FIRM</name>